<feature type="region of interest" description="Disordered" evidence="1">
    <location>
        <begin position="170"/>
        <end position="232"/>
    </location>
</feature>
<keyword evidence="3" id="KW-1185">Reference proteome</keyword>
<dbReference type="PANTHER" id="PTHR47784">
    <property type="entry name" value="STEROL UPTAKE CONTROL PROTEIN 2"/>
    <property type="match status" value="1"/>
</dbReference>
<gene>
    <name evidence="2" type="ORF">IFR04_012495</name>
</gene>
<dbReference type="PANTHER" id="PTHR47784:SF5">
    <property type="entry name" value="STEROL UPTAKE CONTROL PROTEIN 2"/>
    <property type="match status" value="1"/>
</dbReference>
<dbReference type="AlphaFoldDB" id="A0A8H7W6Q5"/>
<accession>A0A8H7W6Q5</accession>
<organism evidence="2 3">
    <name type="scientific">Cadophora malorum</name>
    <dbReference type="NCBI Taxonomy" id="108018"/>
    <lineage>
        <taxon>Eukaryota</taxon>
        <taxon>Fungi</taxon>
        <taxon>Dikarya</taxon>
        <taxon>Ascomycota</taxon>
        <taxon>Pezizomycotina</taxon>
        <taxon>Leotiomycetes</taxon>
        <taxon>Helotiales</taxon>
        <taxon>Ploettnerulaceae</taxon>
        <taxon>Cadophora</taxon>
    </lineage>
</organism>
<evidence type="ECO:0000313" key="3">
    <source>
        <dbReference type="Proteomes" id="UP000664132"/>
    </source>
</evidence>
<evidence type="ECO:0000313" key="2">
    <source>
        <dbReference type="EMBL" id="KAG4414358.1"/>
    </source>
</evidence>
<sequence>MFSLSALHLVHLHSSSPDQLLSQKFQQAATLHRTKALALFRYELQNLNEENAAAAAACSSFLSLIPWLVRGGKGKNIFIPSALLYSAPSSPSTHIRPPSSTSSETDPLDESRPIVPWYKLHRGGHQIVTMTYTWILHSPNSDLVDIVRPWIVVETDVALRVAKINLSPLPQAQPSASVERSRNTPSPVPSHLPAPHPSSSSASPLPPTSQNPIWKLGQSEPADPDAINDARKEGAPLTDEDHLLRLSAYWAPPNSTTPAHPTLSQTDITALDETLVTLRYVFSIVSPPHPPITRAGS</sequence>
<name>A0A8H7W6Q5_9HELO</name>
<feature type="compositionally biased region" description="Pro residues" evidence="1">
    <location>
        <begin position="186"/>
        <end position="196"/>
    </location>
</feature>
<dbReference type="Proteomes" id="UP000664132">
    <property type="component" value="Unassembled WGS sequence"/>
</dbReference>
<comment type="caution">
    <text evidence="2">The sequence shown here is derived from an EMBL/GenBank/DDBJ whole genome shotgun (WGS) entry which is preliminary data.</text>
</comment>
<dbReference type="GO" id="GO:0001228">
    <property type="term" value="F:DNA-binding transcription activator activity, RNA polymerase II-specific"/>
    <property type="evidence" value="ECO:0007669"/>
    <property type="project" value="TreeGrafter"/>
</dbReference>
<dbReference type="EMBL" id="JAFJYH010000268">
    <property type="protein sequence ID" value="KAG4414358.1"/>
    <property type="molecule type" value="Genomic_DNA"/>
</dbReference>
<dbReference type="OrthoDB" id="5069333at2759"/>
<proteinExistence type="predicted"/>
<dbReference type="InterPro" id="IPR053157">
    <property type="entry name" value="Sterol_Uptake_Regulator"/>
</dbReference>
<evidence type="ECO:0000256" key="1">
    <source>
        <dbReference type="SAM" id="MobiDB-lite"/>
    </source>
</evidence>
<reference evidence="2" key="1">
    <citation type="submission" date="2021-02" db="EMBL/GenBank/DDBJ databases">
        <title>Genome sequence Cadophora malorum strain M34.</title>
        <authorList>
            <person name="Stefanovic E."/>
            <person name="Vu D."/>
            <person name="Scully C."/>
            <person name="Dijksterhuis J."/>
            <person name="Roader J."/>
            <person name="Houbraken J."/>
        </authorList>
    </citation>
    <scope>NUCLEOTIDE SEQUENCE</scope>
    <source>
        <strain evidence="2">M34</strain>
    </source>
</reference>
<protein>
    <submittedName>
        <fullName evidence="2">Uncharacterized protein</fullName>
    </submittedName>
</protein>
<feature type="region of interest" description="Disordered" evidence="1">
    <location>
        <begin position="88"/>
        <end position="109"/>
    </location>
</feature>